<dbReference type="GO" id="GO:0009252">
    <property type="term" value="P:peptidoglycan biosynthetic process"/>
    <property type="evidence" value="ECO:0007669"/>
    <property type="project" value="UniProtKB-KW"/>
</dbReference>
<dbReference type="Pfam" id="PF00768">
    <property type="entry name" value="Peptidase_S11"/>
    <property type="match status" value="1"/>
</dbReference>
<dbReference type="SUPFAM" id="SSF56601">
    <property type="entry name" value="beta-lactamase/transpeptidase-like"/>
    <property type="match status" value="1"/>
</dbReference>
<proteinExistence type="inferred from homology"/>
<evidence type="ECO:0000256" key="1">
    <source>
        <dbReference type="ARBA" id="ARBA00007164"/>
    </source>
</evidence>
<dbReference type="AlphaFoldDB" id="A0A7R7EMF6"/>
<evidence type="ECO:0000256" key="3">
    <source>
        <dbReference type="ARBA" id="ARBA00022801"/>
    </source>
</evidence>
<evidence type="ECO:0000256" key="7">
    <source>
        <dbReference type="PIRSR" id="PIRSR618044-1"/>
    </source>
</evidence>
<dbReference type="EMBL" id="AP024169">
    <property type="protein sequence ID" value="BCN31202.1"/>
    <property type="molecule type" value="Genomic_DNA"/>
</dbReference>
<evidence type="ECO:0000313" key="11">
    <source>
        <dbReference type="EMBL" id="BCN31202.1"/>
    </source>
</evidence>
<feature type="active site" description="Acyl-ester intermediate" evidence="7">
    <location>
        <position position="104"/>
    </location>
</feature>
<gene>
    <name evidence="11" type="ORF">bsdtb5_24970</name>
</gene>
<organism evidence="11 12">
    <name type="scientific">Anaeromicropila herbilytica</name>
    <dbReference type="NCBI Taxonomy" id="2785025"/>
    <lineage>
        <taxon>Bacteria</taxon>
        <taxon>Bacillati</taxon>
        <taxon>Bacillota</taxon>
        <taxon>Clostridia</taxon>
        <taxon>Lachnospirales</taxon>
        <taxon>Lachnospiraceae</taxon>
        <taxon>Anaeromicropila</taxon>
    </lineage>
</organism>
<evidence type="ECO:0000313" key="12">
    <source>
        <dbReference type="Proteomes" id="UP000595897"/>
    </source>
</evidence>
<dbReference type="PRINTS" id="PR00725">
    <property type="entry name" value="DADACBPTASE1"/>
</dbReference>
<evidence type="ECO:0000259" key="10">
    <source>
        <dbReference type="Pfam" id="PF00768"/>
    </source>
</evidence>
<feature type="active site" evidence="7">
    <location>
        <position position="162"/>
    </location>
</feature>
<dbReference type="KEGG" id="ahb:bsdtb5_24970"/>
<feature type="active site" description="Proton acceptor" evidence="7">
    <location>
        <position position="107"/>
    </location>
</feature>
<keyword evidence="5" id="KW-0573">Peptidoglycan synthesis</keyword>
<feature type="binding site" evidence="8">
    <location>
        <position position="278"/>
    </location>
    <ligand>
        <name>substrate</name>
    </ligand>
</feature>
<dbReference type="InterPro" id="IPR001967">
    <property type="entry name" value="Peptidase_S11_N"/>
</dbReference>
<keyword evidence="3" id="KW-0378">Hydrolase</keyword>
<sequence length="328" mass="36405">MKNRRLILTIVTLSIMLLFVACNKKDDALLSYQKENNNVVMDYELSSSGITSSDSFSKNLCVIPVDYKSQQDNILTSESSLIVNSTENQVIYSKNIYEKLYPASITKIVTALVTLKYGNLDDMVTISHNASHITEPGAKLCGFKEGDQIKLKDLLTSLLVYSGNDAGVAVAEHIGGSVEKFADMMNEEVKKLGAVNSHFVNPHGLHDDNHYTTAYDLYLVFHELIKNDVFLDIIHKERFKAEYYDVKGNKVSKVFVSTDRYLKGTATVKAGITVIGGKTGTTEKAGSCLILYSKDKKENDYISVVLKAASGNDLFYQMSHLLDLIPVK</sequence>
<comment type="similarity">
    <text evidence="1 9">Belongs to the peptidase S11 family.</text>
</comment>
<evidence type="ECO:0000256" key="4">
    <source>
        <dbReference type="ARBA" id="ARBA00022960"/>
    </source>
</evidence>
<evidence type="ECO:0000256" key="2">
    <source>
        <dbReference type="ARBA" id="ARBA00022729"/>
    </source>
</evidence>
<feature type="domain" description="Peptidase S11 D-alanyl-D-alanine carboxypeptidase A N-terminal" evidence="10">
    <location>
        <begin position="71"/>
        <end position="309"/>
    </location>
</feature>
<keyword evidence="4" id="KW-0133">Cell shape</keyword>
<dbReference type="Gene3D" id="3.40.710.10">
    <property type="entry name" value="DD-peptidase/beta-lactamase superfamily"/>
    <property type="match status" value="1"/>
</dbReference>
<dbReference type="InterPro" id="IPR018044">
    <property type="entry name" value="Peptidase_S11"/>
</dbReference>
<evidence type="ECO:0000256" key="9">
    <source>
        <dbReference type="RuleBase" id="RU004016"/>
    </source>
</evidence>
<reference evidence="11 12" key="1">
    <citation type="submission" date="2020-11" db="EMBL/GenBank/DDBJ databases">
        <title>Draft genome sequencing of a Lachnospiraceae strain isolated from anoxic soil subjected to BSD treatment.</title>
        <authorList>
            <person name="Uek A."/>
            <person name="Tonouchi A."/>
        </authorList>
    </citation>
    <scope>NUCLEOTIDE SEQUENCE [LARGE SCALE GENOMIC DNA]</scope>
    <source>
        <strain evidence="11 12">TB5</strain>
    </source>
</reference>
<dbReference type="PROSITE" id="PS51257">
    <property type="entry name" value="PROKAR_LIPOPROTEIN"/>
    <property type="match status" value="1"/>
</dbReference>
<accession>A0A7R7EMF6</accession>
<evidence type="ECO:0000256" key="6">
    <source>
        <dbReference type="ARBA" id="ARBA00023316"/>
    </source>
</evidence>
<dbReference type="RefSeq" id="WP_271712343.1">
    <property type="nucleotide sequence ID" value="NZ_AP024169.1"/>
</dbReference>
<protein>
    <recommendedName>
        <fullName evidence="10">Peptidase S11 D-alanyl-D-alanine carboxypeptidase A N-terminal domain-containing protein</fullName>
    </recommendedName>
</protein>
<evidence type="ECO:0000256" key="5">
    <source>
        <dbReference type="ARBA" id="ARBA00022984"/>
    </source>
</evidence>
<dbReference type="GO" id="GO:0071555">
    <property type="term" value="P:cell wall organization"/>
    <property type="evidence" value="ECO:0007669"/>
    <property type="project" value="UniProtKB-KW"/>
</dbReference>
<keyword evidence="2" id="KW-0732">Signal</keyword>
<dbReference type="PANTHER" id="PTHR21581:SF6">
    <property type="entry name" value="TRAFFICKING PROTEIN PARTICLE COMPLEX SUBUNIT 12"/>
    <property type="match status" value="1"/>
</dbReference>
<dbReference type="InterPro" id="IPR012338">
    <property type="entry name" value="Beta-lactam/transpept-like"/>
</dbReference>
<dbReference type="GO" id="GO:0009002">
    <property type="term" value="F:serine-type D-Ala-D-Ala carboxypeptidase activity"/>
    <property type="evidence" value="ECO:0007669"/>
    <property type="project" value="InterPro"/>
</dbReference>
<dbReference type="GO" id="GO:0008360">
    <property type="term" value="P:regulation of cell shape"/>
    <property type="evidence" value="ECO:0007669"/>
    <property type="project" value="UniProtKB-KW"/>
</dbReference>
<dbReference type="GO" id="GO:0006508">
    <property type="term" value="P:proteolysis"/>
    <property type="evidence" value="ECO:0007669"/>
    <property type="project" value="InterPro"/>
</dbReference>
<dbReference type="PANTHER" id="PTHR21581">
    <property type="entry name" value="D-ALANYL-D-ALANINE CARBOXYPEPTIDASE"/>
    <property type="match status" value="1"/>
</dbReference>
<evidence type="ECO:0000256" key="8">
    <source>
        <dbReference type="PIRSR" id="PIRSR618044-2"/>
    </source>
</evidence>
<dbReference type="Proteomes" id="UP000595897">
    <property type="component" value="Chromosome"/>
</dbReference>
<keyword evidence="12" id="KW-1185">Reference proteome</keyword>
<name>A0A7R7EMF6_9FIRM</name>
<keyword evidence="6" id="KW-0961">Cell wall biogenesis/degradation</keyword>